<feature type="domain" description="CR-type" evidence="16">
    <location>
        <begin position="130"/>
        <end position="208"/>
    </location>
</feature>
<evidence type="ECO:0000256" key="10">
    <source>
        <dbReference type="ARBA" id="ARBA00023186"/>
    </source>
</evidence>
<comment type="function">
    <text evidence="13">Participates actively in the response to hyperosmotic and heat shock by preventing the aggregation of stress-denatured proteins and by disaggregating proteins, also in an autonomous, DnaK-independent fashion. Unfolded proteins bind initially to DnaJ; upon interaction with the DnaJ-bound protein, DnaK hydrolyzes its bound ATP, resulting in the formation of a stable complex. GrpE releases ADP from DnaK; ATP binding to DnaK triggers the release of the substrate protein, thus completing the reaction cycle. Several rounds of ATP-dependent interactions between DnaJ, DnaK and GrpE are required for fully efficient folding. Also involved, together with DnaK and GrpE, in the DNA replication of plasmids through activation of initiation proteins.</text>
</comment>
<evidence type="ECO:0000256" key="7">
    <source>
        <dbReference type="ARBA" id="ARBA00022771"/>
    </source>
</evidence>
<dbReference type="PROSITE" id="PS51188">
    <property type="entry name" value="ZF_CR"/>
    <property type="match status" value="1"/>
</dbReference>
<keyword evidence="8 13" id="KW-0862">Zinc</keyword>
<evidence type="ECO:0000256" key="6">
    <source>
        <dbReference type="ARBA" id="ARBA00022737"/>
    </source>
</evidence>
<comment type="subcellular location">
    <subcellularLocation>
        <location evidence="1 13">Cytoplasm</location>
    </subcellularLocation>
</comment>
<feature type="binding site" evidence="13">
    <location>
        <position position="163"/>
    </location>
    <ligand>
        <name>Zn(2+)</name>
        <dbReference type="ChEBI" id="CHEBI:29105"/>
        <label>2</label>
    </ligand>
</feature>
<feature type="binding site" evidence="13">
    <location>
        <position position="182"/>
    </location>
    <ligand>
        <name>Zn(2+)</name>
        <dbReference type="ChEBI" id="CHEBI:29105"/>
        <label>2</label>
    </ligand>
</feature>
<keyword evidence="6 13" id="KW-0677">Repeat</keyword>
<dbReference type="InterPro" id="IPR018253">
    <property type="entry name" value="DnaJ_domain_CS"/>
</dbReference>
<evidence type="ECO:0000256" key="5">
    <source>
        <dbReference type="ARBA" id="ARBA00022723"/>
    </source>
</evidence>
<feature type="repeat" description="CXXCXGXG motif" evidence="13">
    <location>
        <begin position="196"/>
        <end position="203"/>
    </location>
</feature>
<feature type="binding site" evidence="13">
    <location>
        <position position="143"/>
    </location>
    <ligand>
        <name>Zn(2+)</name>
        <dbReference type="ChEBI" id="CHEBI:29105"/>
        <label>1</label>
    </ligand>
</feature>
<dbReference type="NCBIfam" id="NF008035">
    <property type="entry name" value="PRK10767.1"/>
    <property type="match status" value="1"/>
</dbReference>
<feature type="repeat" description="CXXCXGXG motif" evidence="13">
    <location>
        <begin position="160"/>
        <end position="167"/>
    </location>
</feature>
<evidence type="ECO:0000313" key="18">
    <source>
        <dbReference type="Proteomes" id="UP000568751"/>
    </source>
</evidence>
<dbReference type="SUPFAM" id="SSF57938">
    <property type="entry name" value="DnaJ/Hsp40 cysteine-rich domain"/>
    <property type="match status" value="1"/>
</dbReference>
<dbReference type="FunFam" id="2.10.230.10:FF:000002">
    <property type="entry name" value="Molecular chaperone DnaJ"/>
    <property type="match status" value="1"/>
</dbReference>
<dbReference type="GO" id="GO:0009408">
    <property type="term" value="P:response to heat"/>
    <property type="evidence" value="ECO:0007669"/>
    <property type="project" value="InterPro"/>
</dbReference>
<name>A0A853F5H6_9GAMM</name>
<accession>A0A853F5H6</accession>
<dbReference type="Pfam" id="PF00226">
    <property type="entry name" value="DnaJ"/>
    <property type="match status" value="1"/>
</dbReference>
<evidence type="ECO:0000313" key="17">
    <source>
        <dbReference type="EMBL" id="NYT28271.1"/>
    </source>
</evidence>
<evidence type="ECO:0000256" key="11">
    <source>
        <dbReference type="ARBA" id="ARBA00061004"/>
    </source>
</evidence>
<keyword evidence="7 13" id="KW-0863">Zinc-finger</keyword>
<evidence type="ECO:0000256" key="13">
    <source>
        <dbReference type="HAMAP-Rule" id="MF_01152"/>
    </source>
</evidence>
<evidence type="ECO:0000256" key="1">
    <source>
        <dbReference type="ARBA" id="ARBA00004496"/>
    </source>
</evidence>
<dbReference type="NCBIfam" id="TIGR02349">
    <property type="entry name" value="DnaJ_bact"/>
    <property type="match status" value="1"/>
</dbReference>
<comment type="subunit">
    <text evidence="2 13">Homodimer.</text>
</comment>
<dbReference type="EMBL" id="JACCHT010000002">
    <property type="protein sequence ID" value="NYT28271.1"/>
    <property type="molecule type" value="Genomic_DNA"/>
</dbReference>
<feature type="binding site" evidence="13">
    <location>
        <position position="199"/>
    </location>
    <ligand>
        <name>Zn(2+)</name>
        <dbReference type="ChEBI" id="CHEBI:29105"/>
        <label>1</label>
    </ligand>
</feature>
<dbReference type="GO" id="GO:0005524">
    <property type="term" value="F:ATP binding"/>
    <property type="evidence" value="ECO:0007669"/>
    <property type="project" value="InterPro"/>
</dbReference>
<feature type="binding site" evidence="13">
    <location>
        <position position="196"/>
    </location>
    <ligand>
        <name>Zn(2+)</name>
        <dbReference type="ChEBI" id="CHEBI:29105"/>
        <label>1</label>
    </ligand>
</feature>
<feature type="binding site" evidence="13">
    <location>
        <position position="185"/>
    </location>
    <ligand>
        <name>Zn(2+)</name>
        <dbReference type="ChEBI" id="CHEBI:29105"/>
        <label>2</label>
    </ligand>
</feature>
<evidence type="ECO:0000256" key="2">
    <source>
        <dbReference type="ARBA" id="ARBA00011738"/>
    </source>
</evidence>
<dbReference type="PRINTS" id="PR00625">
    <property type="entry name" value="JDOMAIN"/>
</dbReference>
<dbReference type="CDD" id="cd10747">
    <property type="entry name" value="DnaJ_C"/>
    <property type="match status" value="1"/>
</dbReference>
<evidence type="ECO:0000256" key="14">
    <source>
        <dbReference type="PROSITE-ProRule" id="PRU00546"/>
    </source>
</evidence>
<comment type="caution">
    <text evidence="17">The sequence shown here is derived from an EMBL/GenBank/DDBJ whole genome shotgun (WGS) entry which is preliminary data.</text>
</comment>
<organism evidence="17 18">
    <name type="scientific">Candidatus Thiodubiliella endoseptemdiera</name>
    <dbReference type="NCBI Taxonomy" id="2738886"/>
    <lineage>
        <taxon>Bacteria</taxon>
        <taxon>Pseudomonadati</taxon>
        <taxon>Pseudomonadota</taxon>
        <taxon>Gammaproteobacteria</taxon>
        <taxon>Candidatus Pseudothioglobaceae</taxon>
        <taxon>Candidatus Thiodubiliella</taxon>
    </lineage>
</organism>
<dbReference type="Gene3D" id="1.10.287.110">
    <property type="entry name" value="DnaJ domain"/>
    <property type="match status" value="1"/>
</dbReference>
<dbReference type="InterPro" id="IPR002939">
    <property type="entry name" value="DnaJ_C"/>
</dbReference>
<dbReference type="Pfam" id="PF01556">
    <property type="entry name" value="DnaJ_C"/>
    <property type="match status" value="1"/>
</dbReference>
<keyword evidence="9 13" id="KW-0346">Stress response</keyword>
<feature type="repeat" description="CXXCXGXG motif" evidence="13">
    <location>
        <begin position="182"/>
        <end position="189"/>
    </location>
</feature>
<feature type="repeat" description="CXXCXGXG motif" evidence="13">
    <location>
        <begin position="143"/>
        <end position="150"/>
    </location>
</feature>
<evidence type="ECO:0000259" key="16">
    <source>
        <dbReference type="PROSITE" id="PS51188"/>
    </source>
</evidence>
<dbReference type="InterPro" id="IPR008971">
    <property type="entry name" value="HSP40/DnaJ_pept-bd"/>
</dbReference>
<dbReference type="GO" id="GO:0008270">
    <property type="term" value="F:zinc ion binding"/>
    <property type="evidence" value="ECO:0007669"/>
    <property type="project" value="UniProtKB-UniRule"/>
</dbReference>
<dbReference type="PANTHER" id="PTHR43096">
    <property type="entry name" value="DNAJ HOMOLOG 1, MITOCHONDRIAL-RELATED"/>
    <property type="match status" value="1"/>
</dbReference>
<dbReference type="Gene3D" id="2.10.230.10">
    <property type="entry name" value="Heat shock protein DnaJ, cysteine-rich domain"/>
    <property type="match status" value="1"/>
</dbReference>
<keyword evidence="5 13" id="KW-0479">Metal-binding</keyword>
<evidence type="ECO:0000256" key="8">
    <source>
        <dbReference type="ARBA" id="ARBA00022833"/>
    </source>
</evidence>
<dbReference type="Proteomes" id="UP000568751">
    <property type="component" value="Unassembled WGS sequence"/>
</dbReference>
<dbReference type="PROSITE" id="PS50076">
    <property type="entry name" value="DNAJ_2"/>
    <property type="match status" value="1"/>
</dbReference>
<feature type="binding site" evidence="13">
    <location>
        <position position="160"/>
    </location>
    <ligand>
        <name>Zn(2+)</name>
        <dbReference type="ChEBI" id="CHEBI:29105"/>
        <label>2</label>
    </ligand>
</feature>
<dbReference type="Gene3D" id="2.60.260.20">
    <property type="entry name" value="Urease metallochaperone UreE, N-terminal domain"/>
    <property type="match status" value="2"/>
</dbReference>
<evidence type="ECO:0000256" key="4">
    <source>
        <dbReference type="ARBA" id="ARBA00022705"/>
    </source>
</evidence>
<protein>
    <recommendedName>
        <fullName evidence="12 13">Chaperone protein DnaJ</fullName>
    </recommendedName>
</protein>
<comment type="cofactor">
    <cofactor evidence="13">
        <name>Zn(2+)</name>
        <dbReference type="ChEBI" id="CHEBI:29105"/>
    </cofactor>
    <text evidence="13">Binds 2 Zn(2+) ions per monomer.</text>
</comment>
<dbReference type="GO" id="GO:0005737">
    <property type="term" value="C:cytoplasm"/>
    <property type="evidence" value="ECO:0007669"/>
    <property type="project" value="UniProtKB-SubCell"/>
</dbReference>
<gene>
    <name evidence="13 17" type="primary">dnaJ</name>
    <name evidence="17" type="ORF">H0A76_10585</name>
</gene>
<keyword evidence="3 13" id="KW-0963">Cytoplasm</keyword>
<dbReference type="CDD" id="cd06257">
    <property type="entry name" value="DnaJ"/>
    <property type="match status" value="1"/>
</dbReference>
<sequence length="368" mass="39207">MAERDYYEVLGVAKGADVKAIKKAYKRLAMKHHPDRNKDTKEAAEKTFKEIQKAYSILSDTEKRQAYDQFGHAGVNGSAAGGGGNPFGGSGGFGDIFGDIFGGGRQQQASNRGSDLRYDLEIDLEEAAEGKTVQIRIPKGEKCDTCNGSGAKPGTSAKTCGTCHGAGQVHMRQGPFQVQQPCPQCNGVGQVISSPCGDCHGKGVVRRQKTLSAKIPAGVDSGNRIRLTGEGEAGLRGGPAGDLYVEIHVRPHNIFERHGNDLYCSVPINFASAALGGTVEVPTLEGKLNLKIPEGTQTNRQFRLKGKGVTILQGGGATGDLICQVQIETPVNLSSKQKQLLKEFSGSCGKKQHPESNSFFGKMKSFLK</sequence>
<feature type="binding site" evidence="13">
    <location>
        <position position="146"/>
    </location>
    <ligand>
        <name>Zn(2+)</name>
        <dbReference type="ChEBI" id="CHEBI:29105"/>
        <label>1</label>
    </ligand>
</feature>
<dbReference type="GO" id="GO:0042026">
    <property type="term" value="P:protein refolding"/>
    <property type="evidence" value="ECO:0007669"/>
    <property type="project" value="TreeGrafter"/>
</dbReference>
<comment type="similarity">
    <text evidence="11 13">Belongs to the DnaJ family.</text>
</comment>
<reference evidence="17 18" key="1">
    <citation type="submission" date="2020-05" db="EMBL/GenBank/DDBJ databases">
        <title>Horizontal transmission and recombination maintain forever young bacterial symbiont genomes.</title>
        <authorList>
            <person name="Russell S.L."/>
            <person name="Pepper-Tunick E."/>
            <person name="Svedberg J."/>
            <person name="Byrne A."/>
            <person name="Ruelas Castillo J."/>
            <person name="Vollmers C."/>
            <person name="Beinart R.A."/>
            <person name="Corbett-Detig R."/>
        </authorList>
    </citation>
    <scope>NUCLEOTIDE SEQUENCE [LARGE SCALE GENOMIC DNA]</scope>
    <source>
        <strain evidence="17">455</strain>
    </source>
</reference>
<dbReference type="AlphaFoldDB" id="A0A853F5H6"/>
<dbReference type="CDD" id="cd10719">
    <property type="entry name" value="DnaJ_zf"/>
    <property type="match status" value="1"/>
</dbReference>
<dbReference type="Pfam" id="PF00684">
    <property type="entry name" value="DnaJ_CXXCXGXG"/>
    <property type="match status" value="1"/>
</dbReference>
<dbReference type="HAMAP" id="MF_01152">
    <property type="entry name" value="DnaJ"/>
    <property type="match status" value="1"/>
</dbReference>
<dbReference type="InterPro" id="IPR036410">
    <property type="entry name" value="HSP_DnaJ_Cys-rich_dom_sf"/>
</dbReference>
<dbReference type="PROSITE" id="PS00636">
    <property type="entry name" value="DNAJ_1"/>
    <property type="match status" value="1"/>
</dbReference>
<dbReference type="GO" id="GO:0006260">
    <property type="term" value="P:DNA replication"/>
    <property type="evidence" value="ECO:0007669"/>
    <property type="project" value="UniProtKB-KW"/>
</dbReference>
<evidence type="ECO:0000256" key="12">
    <source>
        <dbReference type="ARBA" id="ARBA00067609"/>
    </source>
</evidence>
<dbReference type="InterPro" id="IPR012724">
    <property type="entry name" value="DnaJ"/>
</dbReference>
<dbReference type="FunFam" id="2.60.260.20:FF:000004">
    <property type="entry name" value="Molecular chaperone DnaJ"/>
    <property type="match status" value="1"/>
</dbReference>
<dbReference type="GO" id="GO:0031072">
    <property type="term" value="F:heat shock protein binding"/>
    <property type="evidence" value="ECO:0007669"/>
    <property type="project" value="InterPro"/>
</dbReference>
<evidence type="ECO:0000256" key="3">
    <source>
        <dbReference type="ARBA" id="ARBA00022490"/>
    </source>
</evidence>
<dbReference type="SMART" id="SM00271">
    <property type="entry name" value="DnaJ"/>
    <property type="match status" value="1"/>
</dbReference>
<dbReference type="InterPro" id="IPR001623">
    <property type="entry name" value="DnaJ_domain"/>
</dbReference>
<dbReference type="SUPFAM" id="SSF49493">
    <property type="entry name" value="HSP40/DnaJ peptide-binding domain"/>
    <property type="match status" value="2"/>
</dbReference>
<dbReference type="GO" id="GO:0051082">
    <property type="term" value="F:unfolded protein binding"/>
    <property type="evidence" value="ECO:0007669"/>
    <property type="project" value="UniProtKB-UniRule"/>
</dbReference>
<proteinExistence type="inferred from homology"/>
<feature type="domain" description="J" evidence="15">
    <location>
        <begin position="5"/>
        <end position="71"/>
    </location>
</feature>
<evidence type="ECO:0000259" key="15">
    <source>
        <dbReference type="PROSITE" id="PS50076"/>
    </source>
</evidence>
<keyword evidence="10 13" id="KW-0143">Chaperone</keyword>
<feature type="zinc finger region" description="CR-type" evidence="14">
    <location>
        <begin position="130"/>
        <end position="208"/>
    </location>
</feature>
<keyword evidence="4 13" id="KW-0235">DNA replication</keyword>
<comment type="domain">
    <text evidence="13">The J domain is necessary and sufficient to stimulate DnaK ATPase activity. Zinc center 1 plays an important role in the autonomous, DnaK-independent chaperone activity of DnaJ. Zinc center 2 is essential for interaction with DnaK and for DnaJ activity.</text>
</comment>
<dbReference type="SUPFAM" id="SSF46565">
    <property type="entry name" value="Chaperone J-domain"/>
    <property type="match status" value="1"/>
</dbReference>
<evidence type="ECO:0000256" key="9">
    <source>
        <dbReference type="ARBA" id="ARBA00023016"/>
    </source>
</evidence>
<dbReference type="PANTHER" id="PTHR43096:SF48">
    <property type="entry name" value="CHAPERONE PROTEIN DNAJ"/>
    <property type="match status" value="1"/>
</dbReference>
<dbReference type="InterPro" id="IPR036869">
    <property type="entry name" value="J_dom_sf"/>
</dbReference>
<dbReference type="InterPro" id="IPR001305">
    <property type="entry name" value="HSP_DnaJ_Cys-rich_dom"/>
</dbReference>